<gene>
    <name evidence="2" type="ORF">HNV11_04775</name>
</gene>
<reference evidence="2 3" key="1">
    <citation type="submission" date="2020-05" db="EMBL/GenBank/DDBJ databases">
        <title>Genome sequencing of Spirosoma sp. TS118.</title>
        <authorList>
            <person name="Lee J.-H."/>
            <person name="Jeong S."/>
            <person name="Zhao L."/>
            <person name="Jung J.-H."/>
            <person name="Kim M.-K."/>
            <person name="Lim S."/>
        </authorList>
    </citation>
    <scope>NUCLEOTIDE SEQUENCE [LARGE SCALE GENOMIC DNA]</scope>
    <source>
        <strain evidence="2 3">TS118</strain>
    </source>
</reference>
<keyword evidence="1" id="KW-0472">Membrane</keyword>
<dbReference type="RefSeq" id="WP_171738579.1">
    <property type="nucleotide sequence ID" value="NZ_CP053435.1"/>
</dbReference>
<sequence length="207" mass="23421">MKTIKLILLGLAGFAIPLLFFFQSKKISDLKKQDAQAKADSALRLSIADSVKKELDFRFNLKQNRDSFNLRLALAQVAFKQDVIDLYRNQQGRTVNIRADVSIPTPKGPVSETNVPGSRDLIDRLEKLQTTQNLMANDLQRLQGGVQSLSAVISRLPPNPPRQNKVDSITAEINRLNNIRDATKDRRVRRRIDSLISVQVKRLYSTK</sequence>
<feature type="transmembrane region" description="Helical" evidence="1">
    <location>
        <begin position="6"/>
        <end position="22"/>
    </location>
</feature>
<keyword evidence="1" id="KW-1133">Transmembrane helix</keyword>
<protein>
    <submittedName>
        <fullName evidence="2">Uncharacterized protein</fullName>
    </submittedName>
</protein>
<accession>A0A6M5Y687</accession>
<organism evidence="2 3">
    <name type="scientific">Spirosoma taeanense</name>
    <dbReference type="NCBI Taxonomy" id="2735870"/>
    <lineage>
        <taxon>Bacteria</taxon>
        <taxon>Pseudomonadati</taxon>
        <taxon>Bacteroidota</taxon>
        <taxon>Cytophagia</taxon>
        <taxon>Cytophagales</taxon>
        <taxon>Cytophagaceae</taxon>
        <taxon>Spirosoma</taxon>
    </lineage>
</organism>
<keyword evidence="1" id="KW-0812">Transmembrane</keyword>
<proteinExistence type="predicted"/>
<evidence type="ECO:0000313" key="2">
    <source>
        <dbReference type="EMBL" id="QJW88741.1"/>
    </source>
</evidence>
<name>A0A6M5Y687_9BACT</name>
<dbReference type="Proteomes" id="UP000502756">
    <property type="component" value="Chromosome"/>
</dbReference>
<dbReference type="KEGG" id="stae:HNV11_04775"/>
<keyword evidence="3" id="KW-1185">Reference proteome</keyword>
<dbReference type="AlphaFoldDB" id="A0A6M5Y687"/>
<evidence type="ECO:0000313" key="3">
    <source>
        <dbReference type="Proteomes" id="UP000502756"/>
    </source>
</evidence>
<evidence type="ECO:0000256" key="1">
    <source>
        <dbReference type="SAM" id="Phobius"/>
    </source>
</evidence>
<dbReference type="EMBL" id="CP053435">
    <property type="protein sequence ID" value="QJW88741.1"/>
    <property type="molecule type" value="Genomic_DNA"/>
</dbReference>